<reference evidence="1 2" key="1">
    <citation type="submission" date="2019-07" db="EMBL/GenBank/DDBJ databases">
        <authorList>
            <person name="Park Y.J."/>
            <person name="Jeong S.E."/>
            <person name="Jung H.S."/>
        </authorList>
    </citation>
    <scope>NUCLEOTIDE SEQUENCE [LARGE SCALE GENOMIC DNA]</scope>
    <source>
        <strain evidence="2">P16(2019)</strain>
    </source>
</reference>
<evidence type="ECO:0000313" key="1">
    <source>
        <dbReference type="EMBL" id="TSB44571.1"/>
    </source>
</evidence>
<protein>
    <submittedName>
        <fullName evidence="1">Uncharacterized protein</fullName>
    </submittedName>
</protein>
<feature type="non-terminal residue" evidence="1">
    <location>
        <position position="1"/>
    </location>
</feature>
<proteinExistence type="predicted"/>
<dbReference type="AlphaFoldDB" id="A0A553ZSX3"/>
<comment type="caution">
    <text evidence="1">The sequence shown here is derived from an EMBL/GenBank/DDBJ whole genome shotgun (WGS) entry which is preliminary data.</text>
</comment>
<accession>A0A553ZSX3</accession>
<sequence>SYGDLDPQEMPLLILNGFEYVTQVGGDPYAVPLRADTSKPKLSQQDVTDLIAYLNKGGSVLIMENVMSNLKEESASGFVRLLDAAGLSMALNKSVVNNDPQGYPNRERQRRADGIWVYERYPVVEGALPYT</sequence>
<dbReference type="EMBL" id="VLXZ01000068">
    <property type="protein sequence ID" value="TSB44571.1"/>
    <property type="molecule type" value="Genomic_DNA"/>
</dbReference>
<name>A0A553ZSX3_9BACI</name>
<evidence type="ECO:0000313" key="2">
    <source>
        <dbReference type="Proteomes" id="UP000318521"/>
    </source>
</evidence>
<feature type="non-terminal residue" evidence="1">
    <location>
        <position position="131"/>
    </location>
</feature>
<dbReference type="RefSeq" id="WP_143850770.1">
    <property type="nucleotide sequence ID" value="NZ_VLXZ01000068.1"/>
</dbReference>
<dbReference type="OrthoDB" id="9122461at2"/>
<dbReference type="Proteomes" id="UP000318521">
    <property type="component" value="Unassembled WGS sequence"/>
</dbReference>
<organism evidence="1 2">
    <name type="scientific">Alkalicoccobacillus porphyridii</name>
    <dbReference type="NCBI Taxonomy" id="2597270"/>
    <lineage>
        <taxon>Bacteria</taxon>
        <taxon>Bacillati</taxon>
        <taxon>Bacillota</taxon>
        <taxon>Bacilli</taxon>
        <taxon>Bacillales</taxon>
        <taxon>Bacillaceae</taxon>
        <taxon>Alkalicoccobacillus</taxon>
    </lineage>
</organism>
<keyword evidence="2" id="KW-1185">Reference proteome</keyword>
<gene>
    <name evidence="1" type="ORF">FN960_20855</name>
</gene>